<feature type="domain" description="ORC1/DEAH AAA+ ATPase" evidence="1">
    <location>
        <begin position="28"/>
        <end position="142"/>
    </location>
</feature>
<evidence type="ECO:0000313" key="2">
    <source>
        <dbReference type="EMBL" id="GAU08113.1"/>
    </source>
</evidence>
<dbReference type="STRING" id="1592317.DPF_0816"/>
<evidence type="ECO:0000313" key="3">
    <source>
        <dbReference type="Proteomes" id="UP000095200"/>
    </source>
</evidence>
<dbReference type="InterPro" id="IPR049945">
    <property type="entry name" value="AAA_22"/>
</dbReference>
<dbReference type="Gene3D" id="3.40.50.300">
    <property type="entry name" value="P-loop containing nucleotide triphosphate hydrolases"/>
    <property type="match status" value="1"/>
</dbReference>
<dbReference type="InterPro" id="IPR027417">
    <property type="entry name" value="P-loop_NTPase"/>
</dbReference>
<keyword evidence="3" id="KW-1185">Reference proteome</keyword>
<dbReference type="EMBL" id="BDFE01000009">
    <property type="protein sequence ID" value="GAU08113.1"/>
    <property type="molecule type" value="Genomic_DNA"/>
</dbReference>
<evidence type="ECO:0000259" key="1">
    <source>
        <dbReference type="Pfam" id="PF13401"/>
    </source>
</evidence>
<name>A0A194AFK4_9BACT</name>
<organism evidence="2 3">
    <name type="scientific">Desulfoplanes formicivorans</name>
    <dbReference type="NCBI Taxonomy" id="1592317"/>
    <lineage>
        <taxon>Bacteria</taxon>
        <taxon>Pseudomonadati</taxon>
        <taxon>Thermodesulfobacteriota</taxon>
        <taxon>Desulfovibrionia</taxon>
        <taxon>Desulfovibrionales</taxon>
        <taxon>Desulfoplanaceae</taxon>
        <taxon>Desulfoplanes</taxon>
    </lineage>
</organism>
<dbReference type="InterPro" id="IPR052026">
    <property type="entry name" value="ExeA_AAA_ATPase_DNA-bind"/>
</dbReference>
<dbReference type="PANTHER" id="PTHR35894:SF5">
    <property type="entry name" value="MU-LIKE PROPHAGE FLUMU DNA TRANSPOSITION PROTEIN B"/>
    <property type="match status" value="1"/>
</dbReference>
<gene>
    <name evidence="2" type="ORF">DPF_0816</name>
</gene>
<reference evidence="3" key="1">
    <citation type="submission" date="2016-06" db="EMBL/GenBank/DDBJ databases">
        <title>Draft genome sequence of Desulfoplanes formicivorans strain Pf12B.</title>
        <authorList>
            <person name="Watanabe M."/>
            <person name="Kojima H."/>
            <person name="Fukui M."/>
        </authorList>
    </citation>
    <scope>NUCLEOTIDE SEQUENCE [LARGE SCALE GENOMIC DNA]</scope>
    <source>
        <strain evidence="3">Pf12B</strain>
    </source>
</reference>
<proteinExistence type="predicted"/>
<dbReference type="PANTHER" id="PTHR35894">
    <property type="entry name" value="GENERAL SECRETION PATHWAY PROTEIN A-RELATED"/>
    <property type="match status" value="1"/>
</dbReference>
<sequence>MKPVFVETENVSRFRRAMRNLEDTEKGQPGIGVVSGQAGRGKTFAAENYHAENGGVFLRVWQDWTQTAFLQALCFEVKGERPHSANRCKIAIMEALERDRQTLIIDEADRLNVKRIEDLRDIHDQSGAPIVLIGEAGLQPLLSSRRRIWSRVTQEVVFGPVSEMDVLNYAARAAGLKMSPEAARILKKKSGGDFRLIHTMMIKVEQASRAAQTQSVDADLVTKATARGRKI</sequence>
<protein>
    <submittedName>
        <fullName evidence="2">DNA transposition protein</fullName>
    </submittedName>
</protein>
<dbReference type="SUPFAM" id="SSF52540">
    <property type="entry name" value="P-loop containing nucleoside triphosphate hydrolases"/>
    <property type="match status" value="1"/>
</dbReference>
<dbReference type="GO" id="GO:0016887">
    <property type="term" value="F:ATP hydrolysis activity"/>
    <property type="evidence" value="ECO:0007669"/>
    <property type="project" value="InterPro"/>
</dbReference>
<dbReference type="Proteomes" id="UP000095200">
    <property type="component" value="Unassembled WGS sequence"/>
</dbReference>
<dbReference type="RefSeq" id="WP_231702128.1">
    <property type="nucleotide sequence ID" value="NZ_BDFE01000009.1"/>
</dbReference>
<comment type="caution">
    <text evidence="2">The sequence shown here is derived from an EMBL/GenBank/DDBJ whole genome shotgun (WGS) entry which is preliminary data.</text>
</comment>
<dbReference type="Pfam" id="PF13401">
    <property type="entry name" value="AAA_22"/>
    <property type="match status" value="1"/>
</dbReference>
<dbReference type="AlphaFoldDB" id="A0A194AFK4"/>
<accession>A0A194AFK4</accession>